<organism evidence="1 2">
    <name type="scientific">Paramecium octaurelia</name>
    <dbReference type="NCBI Taxonomy" id="43137"/>
    <lineage>
        <taxon>Eukaryota</taxon>
        <taxon>Sar</taxon>
        <taxon>Alveolata</taxon>
        <taxon>Ciliophora</taxon>
        <taxon>Intramacronucleata</taxon>
        <taxon>Oligohymenophorea</taxon>
        <taxon>Peniculida</taxon>
        <taxon>Parameciidae</taxon>
        <taxon>Paramecium</taxon>
    </lineage>
</organism>
<dbReference type="EMBL" id="CAJJDP010000006">
    <property type="protein sequence ID" value="CAD8136185.1"/>
    <property type="molecule type" value="Genomic_DNA"/>
</dbReference>
<evidence type="ECO:0000313" key="2">
    <source>
        <dbReference type="Proteomes" id="UP000683925"/>
    </source>
</evidence>
<proteinExistence type="predicted"/>
<sequence>MHNIQIIIVIHIISVHPTIQTNPSIKIFKDLKLIQFKNIQIDLFLLENQLFFSKDHPIKKLIKPQINNIITLYQFSICINIEQQMNRIKVGNLFQKIQTSLANKINLITILLAIHQLNSKSTSDETERQQQVIVDQINRQYLNLLLGKISKLVEYKGLFSFMDNLKRQDSLIILNQEKFD</sequence>
<reference evidence="1" key="1">
    <citation type="submission" date="2021-01" db="EMBL/GenBank/DDBJ databases">
        <authorList>
            <consortium name="Genoscope - CEA"/>
            <person name="William W."/>
        </authorList>
    </citation>
    <scope>NUCLEOTIDE SEQUENCE</scope>
</reference>
<dbReference type="AlphaFoldDB" id="A0A8S1S8U1"/>
<gene>
    <name evidence="1" type="ORF">POCTA_138.1.T0070264</name>
</gene>
<evidence type="ECO:0000313" key="1">
    <source>
        <dbReference type="EMBL" id="CAD8136185.1"/>
    </source>
</evidence>
<comment type="caution">
    <text evidence="1">The sequence shown here is derived from an EMBL/GenBank/DDBJ whole genome shotgun (WGS) entry which is preliminary data.</text>
</comment>
<keyword evidence="2" id="KW-1185">Reference proteome</keyword>
<dbReference type="Proteomes" id="UP000683925">
    <property type="component" value="Unassembled WGS sequence"/>
</dbReference>
<accession>A0A8S1S8U1</accession>
<name>A0A8S1S8U1_PAROT</name>
<protein>
    <submittedName>
        <fullName evidence="1">Uncharacterized protein</fullName>
    </submittedName>
</protein>